<comment type="subcellular location">
    <subcellularLocation>
        <location evidence="1">Endoplasmic reticulum membrane</location>
        <topology evidence="1">Multi-pass membrane protein</topology>
    </subcellularLocation>
</comment>
<keyword evidence="6 10" id="KW-1133">Transmembrane helix</keyword>
<evidence type="ECO:0000256" key="9">
    <source>
        <dbReference type="ARBA" id="ARBA00023136"/>
    </source>
</evidence>
<evidence type="ECO:0000256" key="10">
    <source>
        <dbReference type="SAM" id="Phobius"/>
    </source>
</evidence>
<evidence type="ECO:0000256" key="3">
    <source>
        <dbReference type="ARBA" id="ARBA00022516"/>
    </source>
</evidence>
<protein>
    <submittedName>
        <fullName evidence="12">3-oxo-5-alpha-steroid 4-dehydrogenase-domain containing protein</fullName>
    </submittedName>
</protein>
<keyword evidence="5" id="KW-0521">NADP</keyword>
<keyword evidence="7" id="KW-0560">Oxidoreductase</keyword>
<gene>
    <name evidence="12" type="ORF">AAT19DRAFT_16241</name>
</gene>
<feature type="transmembrane region" description="Helical" evidence="10">
    <location>
        <begin position="279"/>
        <end position="298"/>
    </location>
</feature>
<evidence type="ECO:0000256" key="5">
    <source>
        <dbReference type="ARBA" id="ARBA00022857"/>
    </source>
</evidence>
<reference evidence="12 13" key="1">
    <citation type="journal article" date="2018" name="Elife">
        <title>Functional genomics of lipid metabolism in the oleaginous yeast Rhodosporidium toruloides.</title>
        <authorList>
            <person name="Coradetti S.T."/>
            <person name="Pinel D."/>
            <person name="Geiselman G."/>
            <person name="Ito M."/>
            <person name="Mondo S."/>
            <person name="Reilly M.C."/>
            <person name="Cheng Y.F."/>
            <person name="Bauer S."/>
            <person name="Grigoriev I."/>
            <person name="Gladden J.M."/>
            <person name="Simmons B.A."/>
            <person name="Brem R."/>
            <person name="Arkin A.P."/>
            <person name="Skerker J.M."/>
        </authorList>
    </citation>
    <scope>NUCLEOTIDE SEQUENCE [LARGE SCALE GENOMIC DNA]</scope>
    <source>
        <strain evidence="12 13">NBRC 0880</strain>
    </source>
</reference>
<keyword evidence="9 10" id="KW-0472">Membrane</keyword>
<comment type="caution">
    <text evidence="12">The sequence shown here is derived from an EMBL/GenBank/DDBJ whole genome shotgun (WGS) entry which is preliminary data.</text>
</comment>
<dbReference type="Proteomes" id="UP000239560">
    <property type="component" value="Unassembled WGS sequence"/>
</dbReference>
<feature type="domain" description="Ubiquitin-like" evidence="11">
    <location>
        <begin position="48"/>
        <end position="97"/>
    </location>
</feature>
<keyword evidence="4 10" id="KW-0812">Transmembrane</keyword>
<dbReference type="GO" id="GO:0005789">
    <property type="term" value="C:endoplasmic reticulum membrane"/>
    <property type="evidence" value="ECO:0007669"/>
    <property type="project" value="UniProtKB-SubCell"/>
</dbReference>
<dbReference type="Gene3D" id="3.10.20.90">
    <property type="entry name" value="Phosphatidylinositol 3-kinase Catalytic Subunit, Chain A, domain 1"/>
    <property type="match status" value="1"/>
</dbReference>
<evidence type="ECO:0000259" key="11">
    <source>
        <dbReference type="PROSITE" id="PS50053"/>
    </source>
</evidence>
<evidence type="ECO:0000256" key="2">
    <source>
        <dbReference type="ARBA" id="ARBA00007742"/>
    </source>
</evidence>
<dbReference type="InterPro" id="IPR029071">
    <property type="entry name" value="Ubiquitin-like_domsf"/>
</dbReference>
<evidence type="ECO:0000256" key="7">
    <source>
        <dbReference type="ARBA" id="ARBA00023002"/>
    </source>
</evidence>
<dbReference type="GO" id="GO:0042761">
    <property type="term" value="P:very long-chain fatty acid biosynthetic process"/>
    <property type="evidence" value="ECO:0007669"/>
    <property type="project" value="TreeGrafter"/>
</dbReference>
<dbReference type="Pfam" id="PF02544">
    <property type="entry name" value="Steroid_dh"/>
    <property type="match status" value="1"/>
</dbReference>
<name>A0A2T0A633_RHOTO</name>
<dbReference type="GO" id="GO:0016627">
    <property type="term" value="F:oxidoreductase activity, acting on the CH-CH group of donors"/>
    <property type="evidence" value="ECO:0007669"/>
    <property type="project" value="InterPro"/>
</dbReference>
<sequence length="325" mass="36560">MKPTSTPEGCPHPLPARAMAFTVTVKPRSTKPSKRFPLTVQLDQDPATVGALKSAIASKVKLDVHRQRITTPDKKLLDDDAKPLGEFGVKSGDTLEIKDLGPQIAWKTVFLTEYFGPLFIHPAFYFGSKLFYGKTFEHSRMQKVALVLILAHYAKRELETLFVHRFSSATMPWFNIVKNSGHYWGLSGILLAAPLYGPWNGAARLIGTSRDSESWIYGWAALWAYAELSNLITHLNLASLRPKGTKVRQIPKGYGFNTISCGNYFFETIAWCAFTGLTLNWASALFTAVAVAQMYVWAVKKHRRYRKEFGSAYPRNRKAMFPFIA</sequence>
<dbReference type="PROSITE" id="PS50244">
    <property type="entry name" value="S5A_REDUCTASE"/>
    <property type="match status" value="1"/>
</dbReference>
<dbReference type="InterPro" id="IPR039357">
    <property type="entry name" value="SRD5A/TECR"/>
</dbReference>
<comment type="similarity">
    <text evidence="2">Belongs to the steroid 5-alpha reductase family.</text>
</comment>
<evidence type="ECO:0000256" key="6">
    <source>
        <dbReference type="ARBA" id="ARBA00022989"/>
    </source>
</evidence>
<keyword evidence="3" id="KW-0444">Lipid biosynthesis</keyword>
<organism evidence="12 13">
    <name type="scientific">Rhodotorula toruloides</name>
    <name type="common">Yeast</name>
    <name type="synonym">Rhodosporidium toruloides</name>
    <dbReference type="NCBI Taxonomy" id="5286"/>
    <lineage>
        <taxon>Eukaryota</taxon>
        <taxon>Fungi</taxon>
        <taxon>Dikarya</taxon>
        <taxon>Basidiomycota</taxon>
        <taxon>Pucciniomycotina</taxon>
        <taxon>Microbotryomycetes</taxon>
        <taxon>Sporidiobolales</taxon>
        <taxon>Sporidiobolaceae</taxon>
        <taxon>Rhodotorula</taxon>
    </lineage>
</organism>
<evidence type="ECO:0000313" key="12">
    <source>
        <dbReference type="EMBL" id="PRQ73488.1"/>
    </source>
</evidence>
<evidence type="ECO:0000313" key="13">
    <source>
        <dbReference type="Proteomes" id="UP000239560"/>
    </source>
</evidence>
<dbReference type="SMART" id="SM00213">
    <property type="entry name" value="UBQ"/>
    <property type="match status" value="1"/>
</dbReference>
<evidence type="ECO:0000256" key="1">
    <source>
        <dbReference type="ARBA" id="ARBA00004477"/>
    </source>
</evidence>
<evidence type="ECO:0000256" key="8">
    <source>
        <dbReference type="ARBA" id="ARBA00023098"/>
    </source>
</evidence>
<keyword evidence="8" id="KW-0443">Lipid metabolism</keyword>
<dbReference type="InterPro" id="IPR000626">
    <property type="entry name" value="Ubiquitin-like_dom"/>
</dbReference>
<dbReference type="EMBL" id="LCTV02000008">
    <property type="protein sequence ID" value="PRQ73488.1"/>
    <property type="molecule type" value="Genomic_DNA"/>
</dbReference>
<proteinExistence type="inferred from homology"/>
<evidence type="ECO:0000256" key="4">
    <source>
        <dbReference type="ARBA" id="ARBA00022692"/>
    </source>
</evidence>
<dbReference type="PANTHER" id="PTHR10556">
    <property type="entry name" value="3-OXO-5-ALPHA-STEROID 4-DEHYDROGENASE"/>
    <property type="match status" value="1"/>
</dbReference>
<dbReference type="AlphaFoldDB" id="A0A2T0A633"/>
<dbReference type="PANTHER" id="PTHR10556:SF28">
    <property type="entry name" value="VERY-LONG-CHAIN ENOYL-COA REDUCTASE"/>
    <property type="match status" value="1"/>
</dbReference>
<dbReference type="SUPFAM" id="SSF54236">
    <property type="entry name" value="Ubiquitin-like"/>
    <property type="match status" value="1"/>
</dbReference>
<dbReference type="OrthoDB" id="540503at2759"/>
<accession>A0A2T0A633</accession>
<dbReference type="InterPro" id="IPR001104">
    <property type="entry name" value="3-oxo-5_a-steroid_4-DH_C"/>
</dbReference>
<dbReference type="PROSITE" id="PS50053">
    <property type="entry name" value="UBIQUITIN_2"/>
    <property type="match status" value="1"/>
</dbReference>